<dbReference type="Proteomes" id="UP000238392">
    <property type="component" value="Unassembled WGS sequence"/>
</dbReference>
<organism evidence="4 5">
    <name type="scientific">Donghicola tyrosinivorans</name>
    <dbReference type="NCBI Taxonomy" id="1652492"/>
    <lineage>
        <taxon>Bacteria</taxon>
        <taxon>Pseudomonadati</taxon>
        <taxon>Pseudomonadota</taxon>
        <taxon>Alphaproteobacteria</taxon>
        <taxon>Rhodobacterales</taxon>
        <taxon>Roseobacteraceae</taxon>
        <taxon>Donghicola</taxon>
    </lineage>
</organism>
<evidence type="ECO:0000256" key="2">
    <source>
        <dbReference type="ARBA" id="ARBA00022801"/>
    </source>
</evidence>
<dbReference type="AlphaFoldDB" id="A0A2T0WKW2"/>
<dbReference type="SUPFAM" id="SSF53474">
    <property type="entry name" value="alpha/beta-Hydrolases"/>
    <property type="match status" value="1"/>
</dbReference>
<comment type="caution">
    <text evidence="4">The sequence shown here is derived from an EMBL/GenBank/DDBJ whole genome shotgun (WGS) entry which is preliminary data.</text>
</comment>
<dbReference type="Pfam" id="PF00561">
    <property type="entry name" value="Abhydrolase_1"/>
    <property type="match status" value="1"/>
</dbReference>
<reference evidence="4 5" key="1">
    <citation type="submission" date="2018-03" db="EMBL/GenBank/DDBJ databases">
        <title>Genomic Encyclopedia of Archaeal and Bacterial Type Strains, Phase II (KMG-II): from individual species to whole genera.</title>
        <authorList>
            <person name="Goeker M."/>
        </authorList>
    </citation>
    <scope>NUCLEOTIDE SEQUENCE [LARGE SCALE GENOMIC DNA]</scope>
    <source>
        <strain evidence="4 5">DSM 100212</strain>
    </source>
</reference>
<dbReference type="GO" id="GO:0016020">
    <property type="term" value="C:membrane"/>
    <property type="evidence" value="ECO:0007669"/>
    <property type="project" value="TreeGrafter"/>
</dbReference>
<dbReference type="InterPro" id="IPR050266">
    <property type="entry name" value="AB_hydrolase_sf"/>
</dbReference>
<feature type="domain" description="AB hydrolase-1" evidence="3">
    <location>
        <begin position="40"/>
        <end position="243"/>
    </location>
</feature>
<evidence type="ECO:0000313" key="4">
    <source>
        <dbReference type="EMBL" id="PRY87315.1"/>
    </source>
</evidence>
<dbReference type="GO" id="GO:0016787">
    <property type="term" value="F:hydrolase activity"/>
    <property type="evidence" value="ECO:0007669"/>
    <property type="project" value="UniProtKB-KW"/>
</dbReference>
<dbReference type="EMBL" id="PVTQ01000010">
    <property type="protein sequence ID" value="PRY87315.1"/>
    <property type="molecule type" value="Genomic_DNA"/>
</dbReference>
<protein>
    <submittedName>
        <fullName evidence="4">Pimeloyl-ACP methyl ester carboxylesterase</fullName>
    </submittedName>
</protein>
<dbReference type="PANTHER" id="PTHR43798:SF14">
    <property type="entry name" value="SERINE HYDROLASE-LIKE PROTEIN DDB_G0286239"/>
    <property type="match status" value="1"/>
</dbReference>
<proteinExistence type="inferred from homology"/>
<keyword evidence="5" id="KW-1185">Reference proteome</keyword>
<evidence type="ECO:0000313" key="5">
    <source>
        <dbReference type="Proteomes" id="UP000238392"/>
    </source>
</evidence>
<name>A0A2T0WKW2_9RHOB</name>
<dbReference type="InterPro" id="IPR000073">
    <property type="entry name" value="AB_hydrolase_1"/>
</dbReference>
<evidence type="ECO:0000259" key="3">
    <source>
        <dbReference type="Pfam" id="PF00561"/>
    </source>
</evidence>
<dbReference type="Gene3D" id="3.40.50.1820">
    <property type="entry name" value="alpha/beta hydrolase"/>
    <property type="match status" value="1"/>
</dbReference>
<dbReference type="InterPro" id="IPR029058">
    <property type="entry name" value="AB_hydrolase_fold"/>
</dbReference>
<accession>A0A2T0WKW2</accession>
<comment type="similarity">
    <text evidence="1">Belongs to the AB hydrolase superfamily.</text>
</comment>
<sequence length="301" mass="32975">MGPMIEGQEMQNQKGRACRWHVDGLVYEGLEWGETGGLRILALHGWMDHADSFAELAPRLTGCHVVALDLSGQGLSSHRAAHATYNIWDDLPQIAGILDQMRWTNCVLMGHSRGANIASLFTAAQPHRVTALVALDSLISEPSGKSIVETLRAFVEDTRAATNRPLRHFPSRADYVARRSARGNSHATSTALAPRALHQTPRGYRLRGDARMFASSAVKLSQQQAETVLASITCPVLNLWATDGLKQRGTGSAELASRAAELMSRYEALDMAGDHHFHLDPDVAEKIAATILDFLHRHHLT</sequence>
<keyword evidence="2" id="KW-0378">Hydrolase</keyword>
<gene>
    <name evidence="4" type="ORF">CLV74_11089</name>
</gene>
<evidence type="ECO:0000256" key="1">
    <source>
        <dbReference type="ARBA" id="ARBA00008645"/>
    </source>
</evidence>
<dbReference type="PANTHER" id="PTHR43798">
    <property type="entry name" value="MONOACYLGLYCEROL LIPASE"/>
    <property type="match status" value="1"/>
</dbReference>